<dbReference type="InterPro" id="IPR031352">
    <property type="entry name" value="SesA"/>
</dbReference>
<evidence type="ECO:0000313" key="4">
    <source>
        <dbReference type="Proteomes" id="UP000191004"/>
    </source>
</evidence>
<evidence type="ECO:0000259" key="1">
    <source>
        <dbReference type="Pfam" id="PF17106"/>
    </source>
</evidence>
<proteinExistence type="predicted"/>
<feature type="domain" description="NACHT-NTPase and P-loop NTPases N-terminal" evidence="2">
    <location>
        <begin position="8"/>
        <end position="136"/>
    </location>
</feature>
<comment type="caution">
    <text evidence="3">The sequence shown here is derived from an EMBL/GenBank/DDBJ whole genome shotgun (WGS) entry which is preliminary data.</text>
</comment>
<sequence length="216" mass="23551">MTDTNPTIKQINDIVAVAIKYHDEVKEDHTLGETFCKAGGGLGLIERALRLFPAQQPTAAAEAPPFTDTAQSQPSADILLRDCHNDAMLSKNLFQQVSQISPTTRLQSYKDFLTANGSHNVVENLILNLMQNICCLAKYYGVDEGLLKELRDAMIELKAMKSSDPNRQNKAVHSFLNSASGTQFNATTLGTQNNSTGSVINFAGSNFHAAFIFGKL</sequence>
<name>A0A1T3CWR5_9HYPO</name>
<dbReference type="EMBL" id="LVVK01000005">
    <property type="protein sequence ID" value="OPB45514.1"/>
    <property type="molecule type" value="Genomic_DNA"/>
</dbReference>
<organism evidence="3 4">
    <name type="scientific">Trichoderma guizhouense</name>
    <dbReference type="NCBI Taxonomy" id="1491466"/>
    <lineage>
        <taxon>Eukaryota</taxon>
        <taxon>Fungi</taxon>
        <taxon>Dikarya</taxon>
        <taxon>Ascomycota</taxon>
        <taxon>Pezizomycotina</taxon>
        <taxon>Sordariomycetes</taxon>
        <taxon>Hypocreomycetidae</taxon>
        <taxon>Hypocreales</taxon>
        <taxon>Hypocreaceae</taxon>
        <taxon>Trichoderma</taxon>
    </lineage>
</organism>
<feature type="domain" description="NACHT-NTPase sigma" evidence="1">
    <location>
        <begin position="173"/>
        <end position="214"/>
    </location>
</feature>
<protein>
    <submittedName>
        <fullName evidence="3">Uncharacterized protein</fullName>
    </submittedName>
</protein>
<keyword evidence="4" id="KW-1185">Reference proteome</keyword>
<evidence type="ECO:0000313" key="3">
    <source>
        <dbReference type="EMBL" id="OPB45514.1"/>
    </source>
</evidence>
<dbReference type="AlphaFoldDB" id="A0A1T3CWR5"/>
<accession>A0A1T3CWR5</accession>
<dbReference type="InterPro" id="IPR031353">
    <property type="entry name" value="NACHT_sigma"/>
</dbReference>
<evidence type="ECO:0000259" key="2">
    <source>
        <dbReference type="Pfam" id="PF17107"/>
    </source>
</evidence>
<gene>
    <name evidence="3" type="ORF">A0O28_0077240</name>
</gene>
<dbReference type="Pfam" id="PF17106">
    <property type="entry name" value="NACHT_sigma"/>
    <property type="match status" value="1"/>
</dbReference>
<dbReference type="Proteomes" id="UP000191004">
    <property type="component" value="Unassembled WGS sequence"/>
</dbReference>
<dbReference type="Pfam" id="PF17107">
    <property type="entry name" value="SesA"/>
    <property type="match status" value="1"/>
</dbReference>
<reference evidence="3 4" key="1">
    <citation type="submission" date="2016-04" db="EMBL/GenBank/DDBJ databases">
        <title>Multiple horizontal gene transfer events from other fungi enriched the ability of the initially mycotrophic fungus Trichoderma (Ascomycota) to feed on dead plant biomass.</title>
        <authorList>
            <person name="Atanasova L."/>
            <person name="Chenthamara K."/>
            <person name="Zhang J."/>
            <person name="Grujic M."/>
            <person name="Henrissat B."/>
            <person name="Kuo A."/>
            <person name="Aertz A."/>
            <person name="Salamov A."/>
            <person name="Lipzen A."/>
            <person name="Labutti K."/>
            <person name="Barry K."/>
            <person name="Miao Y."/>
            <person name="Rahimi M.J."/>
            <person name="Shen Q."/>
            <person name="Grigoriev I.V."/>
            <person name="Kubicek C.P."/>
            <person name="Druzhinina I.S."/>
        </authorList>
    </citation>
    <scope>NUCLEOTIDE SEQUENCE [LARGE SCALE GENOMIC DNA]</scope>
    <source>
        <strain evidence="3 4">NJAU 4742</strain>
    </source>
</reference>